<dbReference type="EMBL" id="CP001634">
    <property type="protein sequence ID" value="ACR79581.1"/>
    <property type="molecule type" value="Genomic_DNA"/>
</dbReference>
<keyword evidence="3" id="KW-0645">Protease</keyword>
<reference evidence="3 4" key="1">
    <citation type="submission" date="2009-06" db="EMBL/GenBank/DDBJ databases">
        <title>Complete sequence of Thermotogales bacterium TBF 19.5.1.</title>
        <authorList>
            <consortium name="US DOE Joint Genome Institute"/>
            <person name="Lucas S."/>
            <person name="Copeland A."/>
            <person name="Lapidus A."/>
            <person name="Glavina del Rio T."/>
            <person name="Tice H."/>
            <person name="Bruce D."/>
            <person name="Goodwin L."/>
            <person name="Pitluck S."/>
            <person name="Chertkov O."/>
            <person name="Brettin T."/>
            <person name="Detter J.C."/>
            <person name="Han C."/>
            <person name="Schmutz J."/>
            <person name="Larimer F."/>
            <person name="Land M."/>
            <person name="Hauser L."/>
            <person name="Kyrpides N."/>
            <person name="Ovchinnikova G."/>
            <person name="Noll K."/>
        </authorList>
    </citation>
    <scope>NUCLEOTIDE SEQUENCE [LARGE SCALE GENOMIC DNA]</scope>
    <source>
        <strain evidence="4">ATCC BAA-1733 / DSM 21960 / TBF 19.5.1</strain>
    </source>
</reference>
<evidence type="ECO:0000313" key="4">
    <source>
        <dbReference type="Proteomes" id="UP000002382"/>
    </source>
</evidence>
<dbReference type="PRINTS" id="PR00922">
    <property type="entry name" value="DADACBPTASE3"/>
</dbReference>
<dbReference type="InterPro" id="IPR000667">
    <property type="entry name" value="Peptidase_S13"/>
</dbReference>
<name>C5CGJ9_KOSOT</name>
<evidence type="ECO:0000256" key="1">
    <source>
        <dbReference type="ARBA" id="ARBA00006096"/>
    </source>
</evidence>
<dbReference type="PANTHER" id="PTHR30023">
    <property type="entry name" value="D-ALANYL-D-ALANINE CARBOXYPEPTIDASE"/>
    <property type="match status" value="1"/>
</dbReference>
<dbReference type="PANTHER" id="PTHR30023:SF0">
    <property type="entry name" value="PENICILLIN-SENSITIVE CARBOXYPEPTIDASE A"/>
    <property type="match status" value="1"/>
</dbReference>
<accession>C5CGJ9</accession>
<dbReference type="Proteomes" id="UP000002382">
    <property type="component" value="Chromosome"/>
</dbReference>
<keyword evidence="2" id="KW-0378">Hydrolase</keyword>
<reference evidence="3 4" key="2">
    <citation type="journal article" date="2011" name="J. Bacteriol.">
        <title>Genome Sequence of Kosmotoga olearia Strain TBF 19.5.1, a Thermophilic Bacterium with a Wide Growth Temperature Range, Isolated from the Troll B Oil Platform in the North Sea.</title>
        <authorList>
            <person name="Swithers K.S."/>
            <person name="Dipippo J.L."/>
            <person name="Bruce D.C."/>
            <person name="Detter C."/>
            <person name="Tapia R."/>
            <person name="Han S."/>
            <person name="Goodwin L.A."/>
            <person name="Han J."/>
            <person name="Woyke T."/>
            <person name="Pitluck S."/>
            <person name="Pennacchio L."/>
            <person name="Nolan M."/>
            <person name="Mikhailova N."/>
            <person name="Land M.L."/>
            <person name="Nesbo C.L."/>
            <person name="Gogarten J.P."/>
            <person name="Noll K.M."/>
        </authorList>
    </citation>
    <scope>NUCLEOTIDE SEQUENCE [LARGE SCALE GENOMIC DNA]</scope>
    <source>
        <strain evidence="4">ATCC BAA-1733 / DSM 21960 / TBF 19.5.1</strain>
    </source>
</reference>
<evidence type="ECO:0000313" key="3">
    <source>
        <dbReference type="EMBL" id="ACR79581.1"/>
    </source>
</evidence>
<dbReference type="GO" id="GO:0004185">
    <property type="term" value="F:serine-type carboxypeptidase activity"/>
    <property type="evidence" value="ECO:0007669"/>
    <property type="project" value="InterPro"/>
</dbReference>
<dbReference type="STRING" id="521045.Kole_0872"/>
<dbReference type="GO" id="GO:0000270">
    <property type="term" value="P:peptidoglycan metabolic process"/>
    <property type="evidence" value="ECO:0007669"/>
    <property type="project" value="TreeGrafter"/>
</dbReference>
<evidence type="ECO:0000256" key="2">
    <source>
        <dbReference type="ARBA" id="ARBA00022801"/>
    </source>
</evidence>
<dbReference type="SUPFAM" id="SSF56601">
    <property type="entry name" value="beta-lactamase/transpeptidase-like"/>
    <property type="match status" value="1"/>
</dbReference>
<sequence length="380" mass="42681">MKKVIFLIFILLTTSIFGDTVRELVDNFDGFVGIYVEDIETGEIITQYNATKLFTPASVTKLFTLLAALENLGLEYTYKTKFYLIGEDFGVKGSGDPTIYVSTLHDIIAKIVEDKKIVEINNIILDDRLFDRKEIYGRGWMWDDPNPMIGALTIKGPSYPSISSGIDQYTLTRKFFETLKSTFEELGVSVKGEMVVKYISKKHEPAYIHESKPLREILKSMIEVSDNQVAEQIFRTVGAKVLKKGTINNSIAALIRTVKSVTEYGVNDFTITDGPGLSRYNLVSPKLVVEILKHMYKKYGDTLLDILSYSKNDGTIKGRFDFEVWGKTGTLTGVSGLAGFMKTKSGKMVVFSLFENNFSKSKTDAKGFENSILEIFYEGN</sequence>
<dbReference type="Pfam" id="PF02113">
    <property type="entry name" value="Peptidase_S13"/>
    <property type="match status" value="2"/>
</dbReference>
<organism evidence="3 4">
    <name type="scientific">Kosmotoga olearia (strain ATCC BAA-1733 / DSM 21960 / TBF 19.5.1)</name>
    <dbReference type="NCBI Taxonomy" id="521045"/>
    <lineage>
        <taxon>Bacteria</taxon>
        <taxon>Thermotogati</taxon>
        <taxon>Thermotogota</taxon>
        <taxon>Thermotogae</taxon>
        <taxon>Kosmotogales</taxon>
        <taxon>Kosmotogaceae</taxon>
        <taxon>Kosmotoga</taxon>
    </lineage>
</organism>
<keyword evidence="3" id="KW-0121">Carboxypeptidase</keyword>
<dbReference type="Gene3D" id="3.50.80.20">
    <property type="entry name" value="D-Ala-D-Ala carboxypeptidase C, peptidase S13"/>
    <property type="match status" value="1"/>
</dbReference>
<protein>
    <submittedName>
        <fullName evidence="3">D-alanyl-D-alanine carboxypeptidase/D-alanyl-D-alanine-endopeptidase</fullName>
    </submittedName>
</protein>
<proteinExistence type="inferred from homology"/>
<dbReference type="GO" id="GO:0006508">
    <property type="term" value="P:proteolysis"/>
    <property type="evidence" value="ECO:0007669"/>
    <property type="project" value="InterPro"/>
</dbReference>
<keyword evidence="4" id="KW-1185">Reference proteome</keyword>
<dbReference type="AlphaFoldDB" id="C5CGJ9"/>
<dbReference type="OrthoDB" id="9802627at2"/>
<dbReference type="eggNOG" id="COG2027">
    <property type="taxonomic scope" value="Bacteria"/>
</dbReference>
<comment type="similarity">
    <text evidence="1">Belongs to the peptidase S13 family.</text>
</comment>
<gene>
    <name evidence="3" type="ordered locus">Kole_0872</name>
</gene>
<dbReference type="Gene3D" id="3.40.710.10">
    <property type="entry name" value="DD-peptidase/beta-lactamase superfamily"/>
    <property type="match status" value="2"/>
</dbReference>
<dbReference type="RefSeq" id="WP_015868243.1">
    <property type="nucleotide sequence ID" value="NC_012785.1"/>
</dbReference>
<dbReference type="HOGENOM" id="CLU_017692_1_3_0"/>
<dbReference type="KEGG" id="kol:Kole_0872"/>
<dbReference type="InterPro" id="IPR012338">
    <property type="entry name" value="Beta-lactam/transpept-like"/>
</dbReference>